<dbReference type="SMART" id="SM00248">
    <property type="entry name" value="ANK"/>
    <property type="match status" value="7"/>
</dbReference>
<dbReference type="PANTHER" id="PTHR24171:SF9">
    <property type="entry name" value="ANKYRIN REPEAT DOMAIN-CONTAINING PROTEIN 39"/>
    <property type="match status" value="1"/>
</dbReference>
<comment type="caution">
    <text evidence="4">The sequence shown here is derived from an EMBL/GenBank/DDBJ whole genome shotgun (WGS) entry which is preliminary data.</text>
</comment>
<dbReference type="PANTHER" id="PTHR24171">
    <property type="entry name" value="ANKYRIN REPEAT DOMAIN-CONTAINING PROTEIN 39-RELATED"/>
    <property type="match status" value="1"/>
</dbReference>
<name>A0A7C9FSJ6_9BACT</name>
<sequence length="357" mass="38006">MKTETPLLAPDLRMLTAVQANDLATATQLIAQGVNVNRRGPTAYTLLMVSAGLGLVQMTEKLLEAGADIFAVDSSLGASVLHKAAQSGVVEVARILLDHGAFINYQSATVGHTPLIDAIWSKKPAMVKYLLERGAATSIRTHYGGTAFDFIGDDILWTAGFTNPEKEAWGKSIREYLEEYRSKEEEAVASQALMQAVASNDLKKVKELIESGVDVNQKSPVVGSGNDGQTPLLVACFNGFTDIVEALIQAGANPRIVDYLLKATPLHKAAYAGHPGPLKALLEQGLVEVDAQGPYNGYTALHDSVWHGHGDCMEVLLEAGVRTDLKGHDGNTPAELAAFLGYTDLAEAIASKAVQVS</sequence>
<evidence type="ECO:0000256" key="1">
    <source>
        <dbReference type="ARBA" id="ARBA00022737"/>
    </source>
</evidence>
<feature type="repeat" description="ANK" evidence="3">
    <location>
        <begin position="42"/>
        <end position="74"/>
    </location>
</feature>
<evidence type="ECO:0000256" key="2">
    <source>
        <dbReference type="ARBA" id="ARBA00023043"/>
    </source>
</evidence>
<gene>
    <name evidence="4" type="ORF">GBK04_18645</name>
</gene>
<evidence type="ECO:0000313" key="5">
    <source>
        <dbReference type="Proteomes" id="UP000479293"/>
    </source>
</evidence>
<dbReference type="Pfam" id="PF12796">
    <property type="entry name" value="Ank_2"/>
    <property type="match status" value="2"/>
</dbReference>
<keyword evidence="2 3" id="KW-0040">ANK repeat</keyword>
<accession>A0A7C9FSJ6</accession>
<dbReference type="InterPro" id="IPR002110">
    <property type="entry name" value="Ankyrin_rpt"/>
</dbReference>
<dbReference type="AlphaFoldDB" id="A0A7C9FSJ6"/>
<dbReference type="InterPro" id="IPR036770">
    <property type="entry name" value="Ankyrin_rpt-contain_sf"/>
</dbReference>
<protein>
    <submittedName>
        <fullName evidence="4">Uncharacterized protein</fullName>
    </submittedName>
</protein>
<evidence type="ECO:0000313" key="4">
    <source>
        <dbReference type="EMBL" id="MPR35312.1"/>
    </source>
</evidence>
<feature type="repeat" description="ANK" evidence="3">
    <location>
        <begin position="110"/>
        <end position="142"/>
    </location>
</feature>
<reference evidence="4 5" key="1">
    <citation type="submission" date="2019-10" db="EMBL/GenBank/DDBJ databases">
        <title>Draft Genome Sequence of Cytophagaceae sp. SJW1-29.</title>
        <authorList>
            <person name="Choi A."/>
        </authorList>
    </citation>
    <scope>NUCLEOTIDE SEQUENCE [LARGE SCALE GENOMIC DNA]</scope>
    <source>
        <strain evidence="4 5">SJW1-29</strain>
    </source>
</reference>
<dbReference type="PROSITE" id="PS50297">
    <property type="entry name" value="ANK_REP_REGION"/>
    <property type="match status" value="3"/>
</dbReference>
<organism evidence="4 5">
    <name type="scientific">Salmonirosea aquatica</name>
    <dbReference type="NCBI Taxonomy" id="2654236"/>
    <lineage>
        <taxon>Bacteria</taxon>
        <taxon>Pseudomonadati</taxon>
        <taxon>Bacteroidota</taxon>
        <taxon>Cytophagia</taxon>
        <taxon>Cytophagales</taxon>
        <taxon>Spirosomataceae</taxon>
        <taxon>Salmonirosea</taxon>
    </lineage>
</organism>
<dbReference type="Pfam" id="PF00023">
    <property type="entry name" value="Ank"/>
    <property type="match status" value="1"/>
</dbReference>
<feature type="repeat" description="ANK" evidence="3">
    <location>
        <begin position="296"/>
        <end position="328"/>
    </location>
</feature>
<dbReference type="Proteomes" id="UP000479293">
    <property type="component" value="Unassembled WGS sequence"/>
</dbReference>
<feature type="repeat" description="ANK" evidence="3">
    <location>
        <begin position="227"/>
        <end position="259"/>
    </location>
</feature>
<dbReference type="RefSeq" id="WP_152762254.1">
    <property type="nucleotide sequence ID" value="NZ_WHLY01000002.1"/>
</dbReference>
<dbReference type="SUPFAM" id="SSF48403">
    <property type="entry name" value="Ankyrin repeat"/>
    <property type="match status" value="1"/>
</dbReference>
<evidence type="ECO:0000256" key="3">
    <source>
        <dbReference type="PROSITE-ProRule" id="PRU00023"/>
    </source>
</evidence>
<feature type="repeat" description="ANK" evidence="3">
    <location>
        <begin position="76"/>
        <end position="108"/>
    </location>
</feature>
<keyword evidence="1" id="KW-0677">Repeat</keyword>
<dbReference type="EMBL" id="WHLY01000002">
    <property type="protein sequence ID" value="MPR35312.1"/>
    <property type="molecule type" value="Genomic_DNA"/>
</dbReference>
<proteinExistence type="predicted"/>
<dbReference type="Gene3D" id="1.25.40.20">
    <property type="entry name" value="Ankyrin repeat-containing domain"/>
    <property type="match status" value="2"/>
</dbReference>
<keyword evidence="5" id="KW-1185">Reference proteome</keyword>
<dbReference type="PROSITE" id="PS50088">
    <property type="entry name" value="ANK_REPEAT"/>
    <property type="match status" value="5"/>
</dbReference>